<evidence type="ECO:0000256" key="3">
    <source>
        <dbReference type="ARBA" id="ARBA00022692"/>
    </source>
</evidence>
<evidence type="ECO:0000256" key="1">
    <source>
        <dbReference type="ARBA" id="ARBA00004651"/>
    </source>
</evidence>
<evidence type="ECO:0000259" key="8">
    <source>
        <dbReference type="Pfam" id="PF02687"/>
    </source>
</evidence>
<dbReference type="Pfam" id="PF12704">
    <property type="entry name" value="MacB_PCD"/>
    <property type="match status" value="1"/>
</dbReference>
<name>A0A1S2NHN7_9BURK</name>
<keyword evidence="2" id="KW-1003">Cell membrane</keyword>
<comment type="similarity">
    <text evidence="6">Belongs to the ABC-4 integral membrane protein family.</text>
</comment>
<gene>
    <name evidence="10" type="ORF">LO55_879</name>
</gene>
<evidence type="ECO:0000259" key="9">
    <source>
        <dbReference type="Pfam" id="PF12704"/>
    </source>
</evidence>
<evidence type="ECO:0000313" key="11">
    <source>
        <dbReference type="Proteomes" id="UP000180246"/>
    </source>
</evidence>
<dbReference type="Proteomes" id="UP000180246">
    <property type="component" value="Unassembled WGS sequence"/>
</dbReference>
<dbReference type="Pfam" id="PF02687">
    <property type="entry name" value="FtsX"/>
    <property type="match status" value="1"/>
</dbReference>
<proteinExistence type="inferred from homology"/>
<dbReference type="InterPro" id="IPR003838">
    <property type="entry name" value="ABC3_permease_C"/>
</dbReference>
<keyword evidence="3 7" id="KW-0812">Transmembrane</keyword>
<dbReference type="RefSeq" id="WP_071360581.1">
    <property type="nucleotide sequence ID" value="NZ_JRYB01000001.1"/>
</dbReference>
<evidence type="ECO:0000256" key="7">
    <source>
        <dbReference type="SAM" id="Phobius"/>
    </source>
</evidence>
<reference evidence="10 11" key="1">
    <citation type="submission" date="2014-10" db="EMBL/GenBank/DDBJ databases">
        <authorList>
            <person name="Seo M.-J."/>
            <person name="Seok Y.J."/>
            <person name="Cha I.-T."/>
        </authorList>
    </citation>
    <scope>NUCLEOTIDE SEQUENCE [LARGE SCALE GENOMIC DNA]</scope>
    <source>
        <strain evidence="10 11">NEU</strain>
    </source>
</reference>
<dbReference type="GO" id="GO:0005886">
    <property type="term" value="C:plasma membrane"/>
    <property type="evidence" value="ECO:0007669"/>
    <property type="project" value="UniProtKB-SubCell"/>
</dbReference>
<feature type="domain" description="MacB-like periplasmic core" evidence="9">
    <location>
        <begin position="30"/>
        <end position="221"/>
    </location>
</feature>
<feature type="transmembrane region" description="Helical" evidence="7">
    <location>
        <begin position="368"/>
        <end position="390"/>
    </location>
</feature>
<feature type="transmembrane region" description="Helical" evidence="7">
    <location>
        <begin position="326"/>
        <end position="348"/>
    </location>
</feature>
<feature type="transmembrane region" description="Helical" evidence="7">
    <location>
        <begin position="278"/>
        <end position="306"/>
    </location>
</feature>
<keyword evidence="5 7" id="KW-0472">Membrane</keyword>
<protein>
    <submittedName>
        <fullName evidence="10">FtsX-like permease family protein</fullName>
    </submittedName>
</protein>
<evidence type="ECO:0000313" key="10">
    <source>
        <dbReference type="EMBL" id="OIJ44449.1"/>
    </source>
</evidence>
<organism evidence="10 11">
    <name type="scientific">Massilia timonae</name>
    <dbReference type="NCBI Taxonomy" id="47229"/>
    <lineage>
        <taxon>Bacteria</taxon>
        <taxon>Pseudomonadati</taxon>
        <taxon>Pseudomonadota</taxon>
        <taxon>Betaproteobacteria</taxon>
        <taxon>Burkholderiales</taxon>
        <taxon>Oxalobacteraceae</taxon>
        <taxon>Telluria group</taxon>
        <taxon>Massilia</taxon>
    </lineage>
</organism>
<evidence type="ECO:0000256" key="5">
    <source>
        <dbReference type="ARBA" id="ARBA00023136"/>
    </source>
</evidence>
<dbReference type="InterPro" id="IPR025857">
    <property type="entry name" value="MacB_PCD"/>
</dbReference>
<dbReference type="EMBL" id="JRYB01000001">
    <property type="protein sequence ID" value="OIJ44449.1"/>
    <property type="molecule type" value="Genomic_DNA"/>
</dbReference>
<sequence length="404" mass="43849">MQIQYVMAALRKHRLVTLLIVLQISLSFGVLCNATFLIMQRVEAMRIDSGIDESSLALVKVAGYEQHQAPDLNARIVAALHGVAGVQNVSVISAVPFGGGGLRAGVHLDPEQKQFAGVIDFYLGDTAAVESLGLRLTAGRLPSKDEYTPIAQLFPASPPILITRKLAEKFWPGEDPLGKQFWVLETVFRVVGVIEHLSTVYPTISADEDPDWAVFVPTSNGEGLDGKYLIRGNPHDMARILDDAKKIVQKTVPNLILDIEASRSLEDLRGAFFEKSRIMLGLLLSLIIGLLGTTALGIIGLADFWVSQRAKQIGIRRALGATKGDILSYFQIENFLIVTSGIVLGMLVSYEMNLGLMKFYELPKLPLMYFPVGAIVLWILGQLAVLAPALSASGISPMSAIKSA</sequence>
<evidence type="ECO:0000256" key="2">
    <source>
        <dbReference type="ARBA" id="ARBA00022475"/>
    </source>
</evidence>
<dbReference type="PANTHER" id="PTHR30572:SF4">
    <property type="entry name" value="ABC TRANSPORTER PERMEASE YTRF"/>
    <property type="match status" value="1"/>
</dbReference>
<dbReference type="InterPro" id="IPR050250">
    <property type="entry name" value="Macrolide_Exporter_MacB"/>
</dbReference>
<keyword evidence="4 7" id="KW-1133">Transmembrane helix</keyword>
<comment type="caution">
    <text evidence="10">The sequence shown here is derived from an EMBL/GenBank/DDBJ whole genome shotgun (WGS) entry which is preliminary data.</text>
</comment>
<evidence type="ECO:0000256" key="6">
    <source>
        <dbReference type="ARBA" id="ARBA00038076"/>
    </source>
</evidence>
<dbReference type="GO" id="GO:0022857">
    <property type="term" value="F:transmembrane transporter activity"/>
    <property type="evidence" value="ECO:0007669"/>
    <property type="project" value="TreeGrafter"/>
</dbReference>
<comment type="subcellular location">
    <subcellularLocation>
        <location evidence="1">Cell membrane</location>
        <topology evidence="1">Multi-pass membrane protein</topology>
    </subcellularLocation>
</comment>
<evidence type="ECO:0000256" key="4">
    <source>
        <dbReference type="ARBA" id="ARBA00022989"/>
    </source>
</evidence>
<accession>A0A1S2NHN7</accession>
<dbReference type="AlphaFoldDB" id="A0A1S2NHN7"/>
<dbReference type="PANTHER" id="PTHR30572">
    <property type="entry name" value="MEMBRANE COMPONENT OF TRANSPORTER-RELATED"/>
    <property type="match status" value="1"/>
</dbReference>
<feature type="domain" description="ABC3 transporter permease C-terminal" evidence="8">
    <location>
        <begin position="286"/>
        <end position="396"/>
    </location>
</feature>